<evidence type="ECO:0000259" key="2">
    <source>
        <dbReference type="Pfam" id="PF17109"/>
    </source>
</evidence>
<dbReference type="EMBL" id="WHVB01000117">
    <property type="protein sequence ID" value="KAF8461771.1"/>
    <property type="molecule type" value="Genomic_DNA"/>
</dbReference>
<dbReference type="AlphaFoldDB" id="A0A9P5JUY2"/>
<evidence type="ECO:0008006" key="6">
    <source>
        <dbReference type="Google" id="ProtNLM"/>
    </source>
</evidence>
<dbReference type="PANTHER" id="PTHR10039">
    <property type="entry name" value="AMELOGENIN"/>
    <property type="match status" value="1"/>
</dbReference>
<protein>
    <recommendedName>
        <fullName evidence="6">NACHT domain-containing protein</fullName>
    </recommendedName>
</protein>
<proteinExistence type="predicted"/>
<dbReference type="Proteomes" id="UP000759537">
    <property type="component" value="Unassembled WGS sequence"/>
</dbReference>
<keyword evidence="1" id="KW-0677">Repeat</keyword>
<feature type="domain" description="Nephrocystin 3-like N-terminal" evidence="3">
    <location>
        <begin position="370"/>
        <end position="540"/>
    </location>
</feature>
<keyword evidence="5" id="KW-1185">Reference proteome</keyword>
<gene>
    <name evidence="4" type="ORF">DFH94DRAFT_70633</name>
</gene>
<dbReference type="InterPro" id="IPR056884">
    <property type="entry name" value="NPHP3-like_N"/>
</dbReference>
<dbReference type="Pfam" id="PF17109">
    <property type="entry name" value="Goodbye"/>
    <property type="match status" value="1"/>
</dbReference>
<accession>A0A9P5JUY2</accession>
<dbReference type="InterPro" id="IPR031350">
    <property type="entry name" value="Goodbye_dom"/>
</dbReference>
<evidence type="ECO:0000313" key="5">
    <source>
        <dbReference type="Proteomes" id="UP000759537"/>
    </source>
</evidence>
<dbReference type="Gene3D" id="3.40.50.300">
    <property type="entry name" value="P-loop containing nucleotide triphosphate hydrolases"/>
    <property type="match status" value="1"/>
</dbReference>
<reference evidence="4" key="1">
    <citation type="submission" date="2019-10" db="EMBL/GenBank/DDBJ databases">
        <authorList>
            <consortium name="DOE Joint Genome Institute"/>
            <person name="Kuo A."/>
            <person name="Miyauchi S."/>
            <person name="Kiss E."/>
            <person name="Drula E."/>
            <person name="Kohler A."/>
            <person name="Sanchez-Garcia M."/>
            <person name="Andreopoulos B."/>
            <person name="Barry K.W."/>
            <person name="Bonito G."/>
            <person name="Buee M."/>
            <person name="Carver A."/>
            <person name="Chen C."/>
            <person name="Cichocki N."/>
            <person name="Clum A."/>
            <person name="Culley D."/>
            <person name="Crous P.W."/>
            <person name="Fauchery L."/>
            <person name="Girlanda M."/>
            <person name="Hayes R."/>
            <person name="Keri Z."/>
            <person name="LaButti K."/>
            <person name="Lipzen A."/>
            <person name="Lombard V."/>
            <person name="Magnuson J."/>
            <person name="Maillard F."/>
            <person name="Morin E."/>
            <person name="Murat C."/>
            <person name="Nolan M."/>
            <person name="Ohm R."/>
            <person name="Pangilinan J."/>
            <person name="Pereira M."/>
            <person name="Perotto S."/>
            <person name="Peter M."/>
            <person name="Riley R."/>
            <person name="Sitrit Y."/>
            <person name="Stielow B."/>
            <person name="Szollosi G."/>
            <person name="Zifcakova L."/>
            <person name="Stursova M."/>
            <person name="Spatafora J.W."/>
            <person name="Tedersoo L."/>
            <person name="Vaario L.-M."/>
            <person name="Yamada A."/>
            <person name="Yan M."/>
            <person name="Wang P."/>
            <person name="Xu J."/>
            <person name="Bruns T."/>
            <person name="Baldrian P."/>
            <person name="Vilgalys R."/>
            <person name="Henrissat B."/>
            <person name="Grigoriev I.V."/>
            <person name="Hibbett D."/>
            <person name="Nagy L.G."/>
            <person name="Martin F.M."/>
        </authorList>
    </citation>
    <scope>NUCLEOTIDE SEQUENCE</scope>
    <source>
        <strain evidence="4">Prilba</strain>
    </source>
</reference>
<dbReference type="SUPFAM" id="SSF52540">
    <property type="entry name" value="P-loop containing nucleoside triphosphate hydrolases"/>
    <property type="match status" value="1"/>
</dbReference>
<dbReference type="OrthoDB" id="5981048at2759"/>
<evidence type="ECO:0000259" key="3">
    <source>
        <dbReference type="Pfam" id="PF24883"/>
    </source>
</evidence>
<comment type="caution">
    <text evidence="4">The sequence shown here is derived from an EMBL/GenBank/DDBJ whole genome shotgun (WGS) entry which is preliminary data.</text>
</comment>
<organism evidence="4 5">
    <name type="scientific">Russula ochroleuca</name>
    <dbReference type="NCBI Taxonomy" id="152965"/>
    <lineage>
        <taxon>Eukaryota</taxon>
        <taxon>Fungi</taxon>
        <taxon>Dikarya</taxon>
        <taxon>Basidiomycota</taxon>
        <taxon>Agaricomycotina</taxon>
        <taxon>Agaricomycetes</taxon>
        <taxon>Russulales</taxon>
        <taxon>Russulaceae</taxon>
        <taxon>Russula</taxon>
    </lineage>
</organism>
<dbReference type="PANTHER" id="PTHR10039:SF16">
    <property type="entry name" value="GPI INOSITOL-DEACYLASE"/>
    <property type="match status" value="1"/>
</dbReference>
<evidence type="ECO:0000256" key="1">
    <source>
        <dbReference type="ARBA" id="ARBA00022737"/>
    </source>
</evidence>
<dbReference type="InterPro" id="IPR027417">
    <property type="entry name" value="P-loop_NTPase"/>
</dbReference>
<reference evidence="4" key="2">
    <citation type="journal article" date="2020" name="Nat. Commun.">
        <title>Large-scale genome sequencing of mycorrhizal fungi provides insights into the early evolution of symbiotic traits.</title>
        <authorList>
            <person name="Miyauchi S."/>
            <person name="Kiss E."/>
            <person name="Kuo A."/>
            <person name="Drula E."/>
            <person name="Kohler A."/>
            <person name="Sanchez-Garcia M."/>
            <person name="Morin E."/>
            <person name="Andreopoulos B."/>
            <person name="Barry K.W."/>
            <person name="Bonito G."/>
            <person name="Buee M."/>
            <person name="Carver A."/>
            <person name="Chen C."/>
            <person name="Cichocki N."/>
            <person name="Clum A."/>
            <person name="Culley D."/>
            <person name="Crous P.W."/>
            <person name="Fauchery L."/>
            <person name="Girlanda M."/>
            <person name="Hayes R.D."/>
            <person name="Keri Z."/>
            <person name="LaButti K."/>
            <person name="Lipzen A."/>
            <person name="Lombard V."/>
            <person name="Magnuson J."/>
            <person name="Maillard F."/>
            <person name="Murat C."/>
            <person name="Nolan M."/>
            <person name="Ohm R.A."/>
            <person name="Pangilinan J."/>
            <person name="Pereira M.F."/>
            <person name="Perotto S."/>
            <person name="Peter M."/>
            <person name="Pfister S."/>
            <person name="Riley R."/>
            <person name="Sitrit Y."/>
            <person name="Stielow J.B."/>
            <person name="Szollosi G."/>
            <person name="Zifcakova L."/>
            <person name="Stursova M."/>
            <person name="Spatafora J.W."/>
            <person name="Tedersoo L."/>
            <person name="Vaario L.M."/>
            <person name="Yamada A."/>
            <person name="Yan M."/>
            <person name="Wang P."/>
            <person name="Xu J."/>
            <person name="Bruns T."/>
            <person name="Baldrian P."/>
            <person name="Vilgalys R."/>
            <person name="Dunand C."/>
            <person name="Henrissat B."/>
            <person name="Grigoriev I.V."/>
            <person name="Hibbett D."/>
            <person name="Nagy L.G."/>
            <person name="Martin F.M."/>
        </authorList>
    </citation>
    <scope>NUCLEOTIDE SEQUENCE</scope>
    <source>
        <strain evidence="4">Prilba</strain>
    </source>
</reference>
<name>A0A9P5JUY2_9AGAM</name>
<dbReference type="Pfam" id="PF24883">
    <property type="entry name" value="NPHP3_N"/>
    <property type="match status" value="1"/>
</dbReference>
<evidence type="ECO:0000313" key="4">
    <source>
        <dbReference type="EMBL" id="KAF8461771.1"/>
    </source>
</evidence>
<sequence length="605" mass="67293">MLLRSRSSNYSENADRKSIGRDSKLSFTVGRAGGSDHGAHGRRPCLEGLGVYLSMALDISSPRTFMSAVPSTSTSHSNFVSIFNAALETYKLKTKKDLASHPLLPSLQSCDSPEAILTVLREQIPAFSQSRNGDDGFTKWVAPTVNVLYAFSATIGGGVGLAFPPANAIFAGIGILLMAAKDASASRDKLIELFNRVERFFGRLEIYTDIAPTMAMTDIITEIMVEVLTTLAIATKEVKRSRLKKYIKKLAGNTEIEDSLGRLDKLTQEEARMASAELLKMTRSVDDKVMGVDDRVKGVEEKVQDVRGDVQDVGNKVQGVDERVQGISRVVDDKFDQVNRNYLRDSLLRWLSPPDPSVNHNAACKAHHDGTAQWFFQGSIFNQWKSTDPFLWIHGKPGSGKSVICSSIVQDIMALCDAGLASMAYFYFDFRDVDKQKLSNLLPSLLIQLSAWSDPCCDILSRLYSSHNRGVRKPSDRDMVEYLKEMLTLEAQGPTYIIMDALDECPVTSTIPSPREEVLKFVDELVSLRLPNVHICATSRPEHDIHAVLKHLTMHAVSLHDESGQQEDIADYVGAFVHSDQRMRRWREEDKDLVIRTLSEKADGM</sequence>
<feature type="domain" description="Fungal STAND N-terminal Goodbye" evidence="2">
    <location>
        <begin position="83"/>
        <end position="207"/>
    </location>
</feature>